<dbReference type="CDD" id="cd01586">
    <property type="entry name" value="AcnA_IRP"/>
    <property type="match status" value="1"/>
</dbReference>
<keyword evidence="7" id="KW-0408">Iron</keyword>
<dbReference type="NCBIfam" id="NF009520">
    <property type="entry name" value="PRK12881.1"/>
    <property type="match status" value="1"/>
</dbReference>
<dbReference type="EC" id="4.2.1.3" evidence="4"/>
<comment type="cofactor">
    <cofactor evidence="1">
        <name>[4Fe-4S] cluster</name>
        <dbReference type="ChEBI" id="CHEBI:49883"/>
    </cofactor>
</comment>
<dbReference type="Gene3D" id="6.10.190.10">
    <property type="match status" value="1"/>
</dbReference>
<dbReference type="PANTHER" id="PTHR11670">
    <property type="entry name" value="ACONITASE/IRON-RESPONSIVE ELEMENT FAMILY MEMBER"/>
    <property type="match status" value="1"/>
</dbReference>
<dbReference type="AlphaFoldDB" id="A0A852VKL3"/>
<evidence type="ECO:0000256" key="5">
    <source>
        <dbReference type="ARBA" id="ARBA00019378"/>
    </source>
</evidence>
<comment type="pathway">
    <text evidence="2">Carbohydrate metabolism; tricarboxylic acid cycle; isocitrate from oxaloacetate: step 2/2.</text>
</comment>
<gene>
    <name evidence="15" type="ORF">HDF08_004289</name>
</gene>
<dbReference type="InterPro" id="IPR000573">
    <property type="entry name" value="AconitaseA/IPMdHydase_ssu_swvl"/>
</dbReference>
<dbReference type="UniPathway" id="UPA00223">
    <property type="reaction ID" value="UER00718"/>
</dbReference>
<evidence type="ECO:0000259" key="14">
    <source>
        <dbReference type="Pfam" id="PF00694"/>
    </source>
</evidence>
<dbReference type="SUPFAM" id="SSF52016">
    <property type="entry name" value="LeuD/IlvD-like"/>
    <property type="match status" value="1"/>
</dbReference>
<keyword evidence="6" id="KW-0479">Metal-binding</keyword>
<evidence type="ECO:0000256" key="4">
    <source>
        <dbReference type="ARBA" id="ARBA00012926"/>
    </source>
</evidence>
<dbReference type="InterPro" id="IPR018136">
    <property type="entry name" value="Aconitase_4Fe-4S_BS"/>
</dbReference>
<evidence type="ECO:0000256" key="12">
    <source>
        <dbReference type="ARBA" id="ARBA00031977"/>
    </source>
</evidence>
<dbReference type="InterPro" id="IPR015928">
    <property type="entry name" value="Aconitase/3IPM_dehydase_swvl"/>
</dbReference>
<dbReference type="GO" id="GO:0046872">
    <property type="term" value="F:metal ion binding"/>
    <property type="evidence" value="ECO:0007669"/>
    <property type="project" value="UniProtKB-KW"/>
</dbReference>
<dbReference type="NCBIfam" id="NF006757">
    <property type="entry name" value="PRK09277.1"/>
    <property type="match status" value="1"/>
</dbReference>
<dbReference type="Pfam" id="PF00694">
    <property type="entry name" value="Aconitase_C"/>
    <property type="match status" value="1"/>
</dbReference>
<keyword evidence="9 15" id="KW-0456">Lyase</keyword>
<evidence type="ECO:0000256" key="6">
    <source>
        <dbReference type="ARBA" id="ARBA00022723"/>
    </source>
</evidence>
<evidence type="ECO:0000313" key="15">
    <source>
        <dbReference type="EMBL" id="NYF92170.1"/>
    </source>
</evidence>
<evidence type="ECO:0000313" key="16">
    <source>
        <dbReference type="Proteomes" id="UP000564385"/>
    </source>
</evidence>
<proteinExistence type="inferred from homology"/>
<dbReference type="InterPro" id="IPR015931">
    <property type="entry name" value="Acnase/IPM_dHydase_lsu_aba_1/3"/>
</dbReference>
<dbReference type="CDD" id="cd01580">
    <property type="entry name" value="AcnA_IRP_Swivel"/>
    <property type="match status" value="1"/>
</dbReference>
<name>A0A852VKL3_9BACT</name>
<feature type="domain" description="Aconitase A/isopropylmalate dehydratase small subunit swivel" evidence="14">
    <location>
        <begin position="768"/>
        <end position="894"/>
    </location>
</feature>
<organism evidence="15 16">
    <name type="scientific">Tunturiibacter lichenicola</name>
    <dbReference type="NCBI Taxonomy" id="2051959"/>
    <lineage>
        <taxon>Bacteria</taxon>
        <taxon>Pseudomonadati</taxon>
        <taxon>Acidobacteriota</taxon>
        <taxon>Terriglobia</taxon>
        <taxon>Terriglobales</taxon>
        <taxon>Acidobacteriaceae</taxon>
        <taxon>Tunturiibacter</taxon>
    </lineage>
</organism>
<comment type="caution">
    <text evidence="15">The sequence shown here is derived from an EMBL/GenBank/DDBJ whole genome shotgun (WGS) entry which is preliminary data.</text>
</comment>
<dbReference type="FunFam" id="3.20.19.10:FF:000001">
    <property type="entry name" value="Aconitate hydratase"/>
    <property type="match status" value="1"/>
</dbReference>
<dbReference type="Gene3D" id="3.20.19.10">
    <property type="entry name" value="Aconitase, domain 4"/>
    <property type="match status" value="1"/>
</dbReference>
<evidence type="ECO:0000256" key="8">
    <source>
        <dbReference type="ARBA" id="ARBA00023014"/>
    </source>
</evidence>
<evidence type="ECO:0000256" key="3">
    <source>
        <dbReference type="ARBA" id="ARBA00007185"/>
    </source>
</evidence>
<comment type="similarity">
    <text evidence="3">Belongs to the aconitase/IPM isomerase family.</text>
</comment>
<dbReference type="SUPFAM" id="SSF53732">
    <property type="entry name" value="Aconitase iron-sulfur domain"/>
    <property type="match status" value="1"/>
</dbReference>
<evidence type="ECO:0000256" key="9">
    <source>
        <dbReference type="ARBA" id="ARBA00023239"/>
    </source>
</evidence>
<evidence type="ECO:0000256" key="7">
    <source>
        <dbReference type="ARBA" id="ARBA00023004"/>
    </source>
</evidence>
<dbReference type="GO" id="GO:0003994">
    <property type="term" value="F:aconitate hydratase activity"/>
    <property type="evidence" value="ECO:0007669"/>
    <property type="project" value="UniProtKB-EC"/>
</dbReference>
<dbReference type="GO" id="GO:0051536">
    <property type="term" value="F:iron-sulfur cluster binding"/>
    <property type="evidence" value="ECO:0007669"/>
    <property type="project" value="UniProtKB-KW"/>
</dbReference>
<dbReference type="PRINTS" id="PR00415">
    <property type="entry name" value="ACONITASE"/>
</dbReference>
<evidence type="ECO:0000259" key="13">
    <source>
        <dbReference type="Pfam" id="PF00330"/>
    </source>
</evidence>
<evidence type="ECO:0000256" key="10">
    <source>
        <dbReference type="ARBA" id="ARBA00023501"/>
    </source>
</evidence>
<evidence type="ECO:0000256" key="11">
    <source>
        <dbReference type="ARBA" id="ARBA00031081"/>
    </source>
</evidence>
<evidence type="ECO:0000256" key="2">
    <source>
        <dbReference type="ARBA" id="ARBA00004717"/>
    </source>
</evidence>
<dbReference type="InterPro" id="IPR001030">
    <property type="entry name" value="Acoase/IPM_deHydtase_lsu_aba"/>
</dbReference>
<dbReference type="GO" id="GO:0006099">
    <property type="term" value="P:tricarboxylic acid cycle"/>
    <property type="evidence" value="ECO:0007669"/>
    <property type="project" value="UniProtKB-UniPathway"/>
</dbReference>
<comment type="catalytic activity">
    <reaction evidence="10">
        <text>citrate = D-threo-isocitrate</text>
        <dbReference type="Rhea" id="RHEA:10336"/>
        <dbReference type="ChEBI" id="CHEBI:15562"/>
        <dbReference type="ChEBI" id="CHEBI:16947"/>
        <dbReference type="EC" id="4.2.1.3"/>
    </reaction>
</comment>
<protein>
    <recommendedName>
        <fullName evidence="5">Aconitate hydratase A</fullName>
        <ecNumber evidence="4">4.2.1.3</ecNumber>
    </recommendedName>
    <alternativeName>
        <fullName evidence="12">Iron-responsive protein-like</fullName>
    </alternativeName>
    <alternativeName>
        <fullName evidence="11">RNA-binding protein</fullName>
    </alternativeName>
</protein>
<dbReference type="EMBL" id="JACCCU010000003">
    <property type="protein sequence ID" value="NYF92170.1"/>
    <property type="molecule type" value="Genomic_DNA"/>
</dbReference>
<dbReference type="FunFam" id="3.30.499.10:FF:000002">
    <property type="entry name" value="Aconitate hydratase"/>
    <property type="match status" value="1"/>
</dbReference>
<dbReference type="Pfam" id="PF00330">
    <property type="entry name" value="Aconitase"/>
    <property type="match status" value="1"/>
</dbReference>
<feature type="domain" description="Aconitase/3-isopropylmalate dehydratase large subunit alpha/beta/alpha" evidence="13">
    <location>
        <begin position="72"/>
        <end position="638"/>
    </location>
</feature>
<evidence type="ECO:0000256" key="1">
    <source>
        <dbReference type="ARBA" id="ARBA00001966"/>
    </source>
</evidence>
<keyword evidence="8" id="KW-0411">Iron-sulfur</keyword>
<dbReference type="InterPro" id="IPR036008">
    <property type="entry name" value="Aconitase_4Fe-4S_dom"/>
</dbReference>
<dbReference type="InterPro" id="IPR006249">
    <property type="entry name" value="Aconitase/IRP2"/>
</dbReference>
<dbReference type="PROSITE" id="PS00450">
    <property type="entry name" value="ACONITASE_1"/>
    <property type="match status" value="1"/>
</dbReference>
<accession>A0A852VKL3</accession>
<dbReference type="InterPro" id="IPR044137">
    <property type="entry name" value="AcnA_IRP_Swivel"/>
</dbReference>
<reference evidence="15 16" key="1">
    <citation type="submission" date="2020-07" db="EMBL/GenBank/DDBJ databases">
        <title>Genomic Encyclopedia of Type Strains, Phase IV (KMG-V): Genome sequencing to study the core and pangenomes of soil and plant-associated prokaryotes.</title>
        <authorList>
            <person name="Whitman W."/>
        </authorList>
    </citation>
    <scope>NUCLEOTIDE SEQUENCE [LARGE SCALE GENOMIC DNA]</scope>
    <source>
        <strain evidence="15 16">M8UP22</strain>
    </source>
</reference>
<dbReference type="Gene3D" id="3.30.499.10">
    <property type="entry name" value="Aconitase, domain 3"/>
    <property type="match status" value="2"/>
</dbReference>
<sequence>MPTQSHPDSFKSLSTLAVGKTTYDLFRLKALEGTGVDLSRLPFSLRILLENLLRHEDGRTVTAEDIQFLACWDPNAEPSREIAYMPARVLMQDFTGVPAVVDLAAMRDAMKALGGDPEKINPLQPAELVIDHSVQVDEFGTQRAYDLNAALEFQRNRERYAFLKWGQTAFNNFSAVPPGMGICHQVNLEYLARVVFTTKPKQNLDAVAVAGHKASVEELRAFAYPDTLVGTDSHTTMVNGLGVMGWGVGGIEAEAAMLGQPVSMLVPQVVGFKLTGKLKEGTTATDLVLTVTEMLRKLGVVGKFVEFYGSGIAELPLADRATIANMAPEYGATCGIFPVDAETLRYLRLTGRSEEQIELVEAYYREQGLFHTADAKEAVYSATIALDLATVEPSVAGPKRPQDRVALSQAGASFKEQLPGLLGPNGNKHVIRQMVRWEGEGGTASESGDLSSSVGASAPVVEAPIVPVITISDETIPQLEAPHVSIRTRFGVDPDQYLDHGSIVIAAITSCTNTSNPYVMMAAGLLAKKAVEKGLSTPPWVKTSLAPGSRVVTDYYMKAGLMPYLDQLRFQVVGYGCTTCIGNSGPLPTDVSKSIEDHGLVAVSVLSGNRNFEGRISPEVRANYLMSPPLVVAYALAGHIAHNFETEALGRDLDGKPVFLRDIWPTQAEVSATVNSSIDSEMFRRQYSTVSDGDNNWKSLKFPDGETYGWEPDSTYIRKAPYFDGMPAAPAPVGDIHGARVLAVLGDSVTTDHISPAGSIKLNGPAGKYLIEHGVKPSDFNSYGSRRGNHEVMVRGTFANVRLRNKLAPGTEGGVTRLLPEDVPMSIYDASVEYAKRGTPLAILAGKEYGSGSSRDWAAKGPRLLGIKFVIAESYERIHRSNLVGMGILPLQFLPGQSVESLHLTGEEVFAIGDAPGQLKAMLDSKFAEGKVVTVFAESDLGKTIEFSATVRIDTPQEILYYQNGGILQYVLRQLAGKVPVSV</sequence>
<dbReference type="Proteomes" id="UP000564385">
    <property type="component" value="Unassembled WGS sequence"/>
</dbReference>